<accession>A0ABZ1CAW2</accession>
<dbReference type="PROSITE" id="PS00211">
    <property type="entry name" value="ABC_TRANSPORTER_1"/>
    <property type="match status" value="1"/>
</dbReference>
<keyword evidence="2 4" id="KW-0067">ATP-binding</keyword>
<dbReference type="PROSITE" id="PS50893">
    <property type="entry name" value="ABC_TRANSPORTER_2"/>
    <property type="match status" value="1"/>
</dbReference>
<dbReference type="InterPro" id="IPR003439">
    <property type="entry name" value="ABC_transporter-like_ATP-bd"/>
</dbReference>
<evidence type="ECO:0000313" key="4">
    <source>
        <dbReference type="EMBL" id="WRQ88729.1"/>
    </source>
</evidence>
<evidence type="ECO:0000259" key="3">
    <source>
        <dbReference type="PROSITE" id="PS50893"/>
    </source>
</evidence>
<name>A0ABZ1CAW2_9BACT</name>
<feature type="domain" description="ABC transporter" evidence="3">
    <location>
        <begin position="14"/>
        <end position="253"/>
    </location>
</feature>
<dbReference type="EMBL" id="CP139781">
    <property type="protein sequence ID" value="WRQ88729.1"/>
    <property type="molecule type" value="Genomic_DNA"/>
</dbReference>
<dbReference type="Proteomes" id="UP000738431">
    <property type="component" value="Chromosome"/>
</dbReference>
<evidence type="ECO:0000256" key="2">
    <source>
        <dbReference type="ARBA" id="ARBA00022840"/>
    </source>
</evidence>
<sequence>MPTDTAPAPHSPLLNIDRLTLKRGQKTLLRNVDWTVQPGENWVIMGPNGCGKTSLLRALTGFLTPSSGDISLLGAIYGETDWREIRRGIGLVSSSLQPHIPPAEPAIETVISGRYDQLDLWVETTPADIRAARRLLKQLDATEIIDREWIYLSQGERQRVLIARALAAEPQLLILDEPCAGLDPVARASFLRSLARLAADPSAPAIVLVTHHVEEITAGFSHALLLAKGRRVAAGPLRATLTSAQLSDTFGAPVTVRRRGDHWSLTL</sequence>
<dbReference type="PANTHER" id="PTHR43158:SF2">
    <property type="entry name" value="SKFA PEPTIDE EXPORT ATP-BINDING PROTEIN SKFE"/>
    <property type="match status" value="1"/>
</dbReference>
<dbReference type="RefSeq" id="WP_221031829.1">
    <property type="nucleotide sequence ID" value="NZ_CP139781.1"/>
</dbReference>
<dbReference type="InterPro" id="IPR027417">
    <property type="entry name" value="P-loop_NTPase"/>
</dbReference>
<dbReference type="GO" id="GO:0005524">
    <property type="term" value="F:ATP binding"/>
    <property type="evidence" value="ECO:0007669"/>
    <property type="project" value="UniProtKB-KW"/>
</dbReference>
<dbReference type="Pfam" id="PF00005">
    <property type="entry name" value="ABC_tran"/>
    <property type="match status" value="1"/>
</dbReference>
<dbReference type="PANTHER" id="PTHR43158">
    <property type="entry name" value="SKFA PEPTIDE EXPORT ATP-BINDING PROTEIN SKFE"/>
    <property type="match status" value="1"/>
</dbReference>
<evidence type="ECO:0000313" key="5">
    <source>
        <dbReference type="Proteomes" id="UP000738431"/>
    </source>
</evidence>
<dbReference type="InterPro" id="IPR017871">
    <property type="entry name" value="ABC_transporter-like_CS"/>
</dbReference>
<reference evidence="4 5" key="1">
    <citation type="submission" date="2021-08" db="EMBL/GenBank/DDBJ databases">
        <authorList>
            <person name="Zhang D."/>
            <person name="Zhang A."/>
            <person name="Wang L."/>
        </authorList>
    </citation>
    <scope>NUCLEOTIDE SEQUENCE [LARGE SCALE GENOMIC DNA]</scope>
    <source>
        <strain evidence="4 5">WL0086</strain>
    </source>
</reference>
<keyword evidence="1" id="KW-0547">Nucleotide-binding</keyword>
<dbReference type="SUPFAM" id="SSF52540">
    <property type="entry name" value="P-loop containing nucleoside triphosphate hydrolases"/>
    <property type="match status" value="1"/>
</dbReference>
<protein>
    <submittedName>
        <fullName evidence="4">ABC transporter ATP-binding protein</fullName>
    </submittedName>
</protein>
<dbReference type="Gene3D" id="3.40.50.300">
    <property type="entry name" value="P-loop containing nucleotide triphosphate hydrolases"/>
    <property type="match status" value="1"/>
</dbReference>
<reference evidence="4 5" key="2">
    <citation type="submission" date="2023-12" db="EMBL/GenBank/DDBJ databases">
        <title>Description of an unclassified Opitutus bacterium of Verrucomicrobiota.</title>
        <authorList>
            <person name="Zhang D.-F."/>
        </authorList>
    </citation>
    <scope>NUCLEOTIDE SEQUENCE [LARGE SCALE GENOMIC DNA]</scope>
    <source>
        <strain evidence="4 5">WL0086</strain>
    </source>
</reference>
<keyword evidence="5" id="KW-1185">Reference proteome</keyword>
<proteinExistence type="predicted"/>
<dbReference type="InterPro" id="IPR003593">
    <property type="entry name" value="AAA+_ATPase"/>
</dbReference>
<organism evidence="4 5">
    <name type="scientific">Actomonas aquatica</name>
    <dbReference type="NCBI Taxonomy" id="2866162"/>
    <lineage>
        <taxon>Bacteria</taxon>
        <taxon>Pseudomonadati</taxon>
        <taxon>Verrucomicrobiota</taxon>
        <taxon>Opitutia</taxon>
        <taxon>Opitutales</taxon>
        <taxon>Opitutaceae</taxon>
        <taxon>Actomonas</taxon>
    </lineage>
</organism>
<gene>
    <name evidence="4" type="ORF">K1X11_004885</name>
</gene>
<dbReference type="SMART" id="SM00382">
    <property type="entry name" value="AAA"/>
    <property type="match status" value="1"/>
</dbReference>
<evidence type="ECO:0000256" key="1">
    <source>
        <dbReference type="ARBA" id="ARBA00022741"/>
    </source>
</evidence>